<evidence type="ECO:0000256" key="2">
    <source>
        <dbReference type="ARBA" id="ARBA00022741"/>
    </source>
</evidence>
<evidence type="ECO:0000313" key="7">
    <source>
        <dbReference type="EMBL" id="AEP29485.1"/>
    </source>
</evidence>
<evidence type="ECO:0000256" key="1">
    <source>
        <dbReference type="ARBA" id="ARBA00022448"/>
    </source>
</evidence>
<evidence type="ECO:0000313" key="8">
    <source>
        <dbReference type="Proteomes" id="UP000009282"/>
    </source>
</evidence>
<feature type="domain" description="ABC transporter" evidence="6">
    <location>
        <begin position="4"/>
        <end position="228"/>
    </location>
</feature>
<dbReference type="AlphaFoldDB" id="G4QGG0"/>
<dbReference type="OrthoDB" id="9800654at2"/>
<keyword evidence="4" id="KW-1278">Translocase</keyword>
<dbReference type="InterPro" id="IPR003439">
    <property type="entry name" value="ABC_transporter-like_ATP-bd"/>
</dbReference>
<evidence type="ECO:0000256" key="3">
    <source>
        <dbReference type="ARBA" id="ARBA00022840"/>
    </source>
</evidence>
<dbReference type="Pfam" id="PF00005">
    <property type="entry name" value="ABC_tran"/>
    <property type="match status" value="1"/>
</dbReference>
<gene>
    <name evidence="7" type="ordered locus">GNIT_1361</name>
</gene>
<evidence type="ECO:0000259" key="6">
    <source>
        <dbReference type="PROSITE" id="PS50893"/>
    </source>
</evidence>
<name>G4QGG0_GLANF</name>
<comment type="function">
    <text evidence="5">Part of the ABC transporter complex HmuTUV involved in hemin import. Responsible for energy coupling to the transport system.</text>
</comment>
<dbReference type="HOGENOM" id="CLU_000604_1_11_6"/>
<dbReference type="STRING" id="1085623.GNIT_1361"/>
<dbReference type="GO" id="GO:0016887">
    <property type="term" value="F:ATP hydrolysis activity"/>
    <property type="evidence" value="ECO:0007669"/>
    <property type="project" value="InterPro"/>
</dbReference>
<keyword evidence="8" id="KW-1185">Reference proteome</keyword>
<evidence type="ECO:0000256" key="5">
    <source>
        <dbReference type="ARBA" id="ARBA00037066"/>
    </source>
</evidence>
<keyword evidence="2" id="KW-0547">Nucleotide-binding</keyword>
<dbReference type="EMBL" id="CP003060">
    <property type="protein sequence ID" value="AEP29485.1"/>
    <property type="molecule type" value="Genomic_DNA"/>
</dbReference>
<sequence length="247" mass="27280">MLTVSQVNLEHRLKNISANMSAGECWHVLGQNGAGKSSLFEVISGLLEADSGVVELNGVDVSAFPISELATKLVYLQQHYALSFSLSVAEILRFYAGHIDIPSEIEQALSISTLLNRKLNNLSGGEQQRVHIARCLMQAWHAVKNGEALILLDEPIQSLDVVFQEQSLAMFKALARKGNLLILSIHDVNLSLRYCDHVLMIKNNAIFCCGAANAIMTADNISELYDYPFSEVTSKNKSEKFFIRSPL</sequence>
<dbReference type="PANTHER" id="PTHR42794:SF1">
    <property type="entry name" value="HEMIN IMPORT ATP-BINDING PROTEIN HMUV"/>
    <property type="match status" value="1"/>
</dbReference>
<protein>
    <submittedName>
        <fullName evidence="7">Vitamin B12-transporter ATPase</fullName>
    </submittedName>
</protein>
<keyword evidence="3" id="KW-0067">ATP-binding</keyword>
<dbReference type="InterPro" id="IPR027417">
    <property type="entry name" value="P-loop_NTPase"/>
</dbReference>
<dbReference type="KEGG" id="gni:GNIT_1361"/>
<accession>G4QGG0</accession>
<dbReference type="SUPFAM" id="SSF52540">
    <property type="entry name" value="P-loop containing nucleoside triphosphate hydrolases"/>
    <property type="match status" value="1"/>
</dbReference>
<dbReference type="InterPro" id="IPR003593">
    <property type="entry name" value="AAA+_ATPase"/>
</dbReference>
<dbReference type="GO" id="GO:0005524">
    <property type="term" value="F:ATP binding"/>
    <property type="evidence" value="ECO:0007669"/>
    <property type="project" value="UniProtKB-KW"/>
</dbReference>
<dbReference type="PROSITE" id="PS50893">
    <property type="entry name" value="ABC_TRANSPORTER_2"/>
    <property type="match status" value="1"/>
</dbReference>
<dbReference type="Gene3D" id="3.40.50.300">
    <property type="entry name" value="P-loop containing nucleotide triphosphate hydrolases"/>
    <property type="match status" value="1"/>
</dbReference>
<dbReference type="SMART" id="SM00382">
    <property type="entry name" value="AAA"/>
    <property type="match status" value="1"/>
</dbReference>
<proteinExistence type="predicted"/>
<dbReference type="PANTHER" id="PTHR42794">
    <property type="entry name" value="HEMIN IMPORT ATP-BINDING PROTEIN HMUV"/>
    <property type="match status" value="1"/>
</dbReference>
<dbReference type="RefSeq" id="WP_014108359.1">
    <property type="nucleotide sequence ID" value="NC_016041.1"/>
</dbReference>
<organism evidence="7 8">
    <name type="scientific">Glaciecola nitratireducens (strain JCM 12485 / KCTC 12276 / FR1064)</name>
    <dbReference type="NCBI Taxonomy" id="1085623"/>
    <lineage>
        <taxon>Bacteria</taxon>
        <taxon>Pseudomonadati</taxon>
        <taxon>Pseudomonadota</taxon>
        <taxon>Gammaproteobacteria</taxon>
        <taxon>Alteromonadales</taxon>
        <taxon>Alteromonadaceae</taxon>
        <taxon>Brumicola</taxon>
    </lineage>
</organism>
<dbReference type="Proteomes" id="UP000009282">
    <property type="component" value="Chromosome"/>
</dbReference>
<reference evidence="7 8" key="1">
    <citation type="journal article" date="2011" name="J. Bacteriol.">
        <title>Complete genome sequence of seawater bacterium Glaciecola nitratireducens FR1064T.</title>
        <authorList>
            <person name="Bian F."/>
            <person name="Qin Q.L."/>
            <person name="Xie B.B."/>
            <person name="Shu Y.L."/>
            <person name="Zhang X.Y."/>
            <person name="Yu Y."/>
            <person name="Chen B."/>
            <person name="Chen X.L."/>
            <person name="Zhou B.C."/>
            <person name="Zhang Y.Z."/>
        </authorList>
    </citation>
    <scope>NUCLEOTIDE SEQUENCE [LARGE SCALE GENOMIC DNA]</scope>
    <source>
        <strain evidence="8">JCM 12485 / KCTC 12276 / FR1064</strain>
    </source>
</reference>
<evidence type="ECO:0000256" key="4">
    <source>
        <dbReference type="ARBA" id="ARBA00022967"/>
    </source>
</evidence>
<dbReference type="eggNOG" id="COG4559">
    <property type="taxonomic scope" value="Bacteria"/>
</dbReference>
<keyword evidence="1" id="KW-0813">Transport</keyword>